<dbReference type="Proteomes" id="UP001565368">
    <property type="component" value="Unassembled WGS sequence"/>
</dbReference>
<dbReference type="RefSeq" id="XP_069209510.1">
    <property type="nucleotide sequence ID" value="XM_069352092.1"/>
</dbReference>
<name>A0ABR3Q4I9_9TREE</name>
<dbReference type="InterPro" id="IPR013857">
    <property type="entry name" value="NADH-UbQ_OxRdtase-assoc_prot30"/>
</dbReference>
<accession>A0ABR3Q4I9</accession>
<dbReference type="InterPro" id="IPR039131">
    <property type="entry name" value="NDUFAF1"/>
</dbReference>
<evidence type="ECO:0000313" key="2">
    <source>
        <dbReference type="EMBL" id="KAL1409566.1"/>
    </source>
</evidence>
<dbReference type="Pfam" id="PF08547">
    <property type="entry name" value="CIA30"/>
    <property type="match status" value="1"/>
</dbReference>
<evidence type="ECO:0000259" key="1">
    <source>
        <dbReference type="Pfam" id="PF08547"/>
    </source>
</evidence>
<gene>
    <name evidence="2" type="ORF">Q8F55_003551</name>
</gene>
<dbReference type="PANTHER" id="PTHR13194">
    <property type="entry name" value="COMPLEX I INTERMEDIATE-ASSOCIATED PROTEIN 30"/>
    <property type="match status" value="1"/>
</dbReference>
<dbReference type="PANTHER" id="PTHR13194:SF18">
    <property type="entry name" value="COMPLEX I INTERMEDIATE-ASSOCIATED PROTEIN 30, MITOCHONDRIAL"/>
    <property type="match status" value="1"/>
</dbReference>
<dbReference type="EMBL" id="JBBXJM010000003">
    <property type="protein sequence ID" value="KAL1409566.1"/>
    <property type="molecule type" value="Genomic_DNA"/>
</dbReference>
<feature type="domain" description="NADH:ubiquinone oxidoreductase intermediate-associated protein 30" evidence="1">
    <location>
        <begin position="51"/>
        <end position="174"/>
    </location>
</feature>
<organism evidence="2 3">
    <name type="scientific">Vanrija albida</name>
    <dbReference type="NCBI Taxonomy" id="181172"/>
    <lineage>
        <taxon>Eukaryota</taxon>
        <taxon>Fungi</taxon>
        <taxon>Dikarya</taxon>
        <taxon>Basidiomycota</taxon>
        <taxon>Agaricomycotina</taxon>
        <taxon>Tremellomycetes</taxon>
        <taxon>Trichosporonales</taxon>
        <taxon>Trichosporonaceae</taxon>
        <taxon>Vanrija</taxon>
    </lineage>
</organism>
<reference evidence="2 3" key="1">
    <citation type="submission" date="2023-08" db="EMBL/GenBank/DDBJ databases">
        <title>Annotated Genome Sequence of Vanrija albida AlHP1.</title>
        <authorList>
            <person name="Herzog R."/>
        </authorList>
    </citation>
    <scope>NUCLEOTIDE SEQUENCE [LARGE SCALE GENOMIC DNA]</scope>
    <source>
        <strain evidence="2 3">AlHP1</strain>
    </source>
</reference>
<comment type="caution">
    <text evidence="2">The sequence shown here is derived from an EMBL/GenBank/DDBJ whole genome shotgun (WGS) entry which is preliminary data.</text>
</comment>
<keyword evidence="3" id="KW-1185">Reference proteome</keyword>
<proteinExistence type="predicted"/>
<sequence length="345" mass="36591">MAAHPLKSYFGRTLDVLKRNTGKVLSMDAAPNPPPLALFSFASSSSAPATPVESFALGSDNDIGGLSTAALTPVPDAGSATHAAFHGTLSTAVPPQFAGRIRTGYAAFRNRSRPTLFGEDTWDLELFTHLKVEVAYRGWDGWRDKWVVNVQTDGPVKSDLFQHRLDLPPSALSTASRAPLDPLHATGLQFHTLYLPLSGFVLTNSGQTAQTQIAMMRQRVRTLGFALLGGGRSDTAASVQAAQEAEKGRRVAAGGWGVPGQNEAADPELEALMASDRPAAAAPLRPVAAAVGGYHRVGSRAAAREVTAEDEDGGEVEELAGPQTGYYELSLRSVEAVRYDPEAEE</sequence>
<protein>
    <recommendedName>
        <fullName evidence="1">NADH:ubiquinone oxidoreductase intermediate-associated protein 30 domain-containing protein</fullName>
    </recommendedName>
</protein>
<evidence type="ECO:0000313" key="3">
    <source>
        <dbReference type="Proteomes" id="UP001565368"/>
    </source>
</evidence>
<dbReference type="GeneID" id="95984594"/>